<dbReference type="InterPro" id="IPR015300">
    <property type="entry name" value="DNA-bd_pseudobarrel_sf"/>
</dbReference>
<evidence type="ECO:0000256" key="5">
    <source>
        <dbReference type="ARBA" id="ARBA00023242"/>
    </source>
</evidence>
<keyword evidence="5" id="KW-0539">Nucleus</keyword>
<dbReference type="GO" id="GO:0005634">
    <property type="term" value="C:nucleus"/>
    <property type="evidence" value="ECO:0007669"/>
    <property type="project" value="UniProtKB-SubCell"/>
</dbReference>
<accession>A0A4D6NHH3</accession>
<evidence type="ECO:0000313" key="7">
    <source>
        <dbReference type="EMBL" id="QCE13190.1"/>
    </source>
</evidence>
<dbReference type="Gramene" id="Vigun09g021400.2.v1.2">
    <property type="protein sequence ID" value="Vigun09g021400.2.v1.2.CDS.1"/>
    <property type="gene ID" value="Vigun09g021400.v1.2"/>
</dbReference>
<feature type="region of interest" description="Disordered" evidence="6">
    <location>
        <begin position="1"/>
        <end position="43"/>
    </location>
</feature>
<dbReference type="GO" id="GO:0003677">
    <property type="term" value="F:DNA binding"/>
    <property type="evidence" value="ECO:0007669"/>
    <property type="project" value="UniProtKB-KW"/>
</dbReference>
<dbReference type="SUPFAM" id="SSF101936">
    <property type="entry name" value="DNA-binding pseudobarrel domain"/>
    <property type="match status" value="1"/>
</dbReference>
<evidence type="ECO:0000313" key="8">
    <source>
        <dbReference type="Proteomes" id="UP000501690"/>
    </source>
</evidence>
<keyword evidence="8" id="KW-1185">Reference proteome</keyword>
<dbReference type="EMBL" id="CP039355">
    <property type="protein sequence ID" value="QCE13190.1"/>
    <property type="molecule type" value="Genomic_DNA"/>
</dbReference>
<dbReference type="InterPro" id="IPR003340">
    <property type="entry name" value="B3_DNA-bd"/>
</dbReference>
<reference evidence="7 8" key="1">
    <citation type="submission" date="2019-04" db="EMBL/GenBank/DDBJ databases">
        <title>An improved genome assembly and genetic linkage map for asparagus bean, Vigna unguiculata ssp. sesquipedialis.</title>
        <authorList>
            <person name="Xia Q."/>
            <person name="Zhang R."/>
            <person name="Dong Y."/>
        </authorList>
    </citation>
    <scope>NUCLEOTIDE SEQUENCE [LARGE SCALE GENOMIC DNA]</scope>
    <source>
        <tissue evidence="7">Leaf</tissue>
    </source>
</reference>
<evidence type="ECO:0000256" key="3">
    <source>
        <dbReference type="ARBA" id="ARBA00023125"/>
    </source>
</evidence>
<dbReference type="Gramene" id="Vigun09g021400.1.v1.2">
    <property type="protein sequence ID" value="Vigun09g021400.1.v1.2.CDS.1"/>
    <property type="gene ID" value="Vigun09g021400.v1.2"/>
</dbReference>
<dbReference type="OrthoDB" id="1408268at2759"/>
<dbReference type="Gene3D" id="2.40.330.10">
    <property type="entry name" value="DNA-binding pseudobarrel domain"/>
    <property type="match status" value="1"/>
</dbReference>
<feature type="compositionally biased region" description="Low complexity" evidence="6">
    <location>
        <begin position="19"/>
        <end position="29"/>
    </location>
</feature>
<evidence type="ECO:0000256" key="4">
    <source>
        <dbReference type="ARBA" id="ARBA00023163"/>
    </source>
</evidence>
<keyword evidence="3" id="KW-0238">DNA-binding</keyword>
<evidence type="ECO:0000256" key="2">
    <source>
        <dbReference type="ARBA" id="ARBA00023015"/>
    </source>
</evidence>
<keyword evidence="4" id="KW-0804">Transcription</keyword>
<sequence>MQQQEKTGFVESSQVCTDLSLSSPSLQSKSNEKKRGKKRKMKMENEWKCSTSLELYENPWKIRKVLTKSDTGRLSRLLLGADVGENFMLPVLDSHAQTEVINGTGSTVSVWDVDTMSMHNLILKRWPSFNNFVLMGRWSSDFVQRRQLIKGDEIGLLWDSFKHCFHFSVLKRNH</sequence>
<proteinExistence type="predicted"/>
<evidence type="ECO:0000256" key="1">
    <source>
        <dbReference type="ARBA" id="ARBA00004123"/>
    </source>
</evidence>
<dbReference type="PANTHER" id="PTHR34269:SF11">
    <property type="entry name" value="B3 DOMAIN PROTEIN"/>
    <property type="match status" value="1"/>
</dbReference>
<feature type="compositionally biased region" description="Polar residues" evidence="6">
    <location>
        <begin position="1"/>
        <end position="17"/>
    </location>
</feature>
<dbReference type="InterPro" id="IPR051442">
    <property type="entry name" value="B3_domain"/>
</dbReference>
<dbReference type="AlphaFoldDB" id="A0A4D6NHH3"/>
<evidence type="ECO:0000256" key="6">
    <source>
        <dbReference type="SAM" id="MobiDB-lite"/>
    </source>
</evidence>
<gene>
    <name evidence="7" type="ORF">DEO72_LG11g183</name>
</gene>
<keyword evidence="2" id="KW-0805">Transcription regulation</keyword>
<evidence type="ECO:0008006" key="9">
    <source>
        <dbReference type="Google" id="ProtNLM"/>
    </source>
</evidence>
<dbReference type="Proteomes" id="UP000501690">
    <property type="component" value="Linkage Group LG11"/>
</dbReference>
<dbReference type="PANTHER" id="PTHR34269">
    <property type="entry name" value="TRANSCRIPTION FACTOR B3-DOMAIN FAMILY-RELATED"/>
    <property type="match status" value="1"/>
</dbReference>
<dbReference type="CDD" id="cd10017">
    <property type="entry name" value="B3_DNA"/>
    <property type="match status" value="1"/>
</dbReference>
<name>A0A4D6NHH3_VIGUN</name>
<comment type="subcellular location">
    <subcellularLocation>
        <location evidence="1">Nucleus</location>
    </subcellularLocation>
</comment>
<feature type="compositionally biased region" description="Basic residues" evidence="6">
    <location>
        <begin position="32"/>
        <end position="41"/>
    </location>
</feature>
<organism evidence="7 8">
    <name type="scientific">Vigna unguiculata</name>
    <name type="common">Cowpea</name>
    <dbReference type="NCBI Taxonomy" id="3917"/>
    <lineage>
        <taxon>Eukaryota</taxon>
        <taxon>Viridiplantae</taxon>
        <taxon>Streptophyta</taxon>
        <taxon>Embryophyta</taxon>
        <taxon>Tracheophyta</taxon>
        <taxon>Spermatophyta</taxon>
        <taxon>Magnoliopsida</taxon>
        <taxon>eudicotyledons</taxon>
        <taxon>Gunneridae</taxon>
        <taxon>Pentapetalae</taxon>
        <taxon>rosids</taxon>
        <taxon>fabids</taxon>
        <taxon>Fabales</taxon>
        <taxon>Fabaceae</taxon>
        <taxon>Papilionoideae</taxon>
        <taxon>50 kb inversion clade</taxon>
        <taxon>NPAAA clade</taxon>
        <taxon>indigoferoid/millettioid clade</taxon>
        <taxon>Phaseoleae</taxon>
        <taxon>Vigna</taxon>
    </lineage>
</organism>
<protein>
    <recommendedName>
        <fullName evidence="9">TF-B3 domain-containing protein</fullName>
    </recommendedName>
</protein>